<protein>
    <submittedName>
        <fullName evidence="5">Altronate dehydratase large subunit</fullName>
    </submittedName>
</protein>
<evidence type="ECO:0000256" key="1">
    <source>
        <dbReference type="ARBA" id="ARBA00010986"/>
    </source>
</evidence>
<dbReference type="Pfam" id="PF04295">
    <property type="entry name" value="GD_AH_second"/>
    <property type="match status" value="1"/>
</dbReference>
<dbReference type="OrthoDB" id="9804574at2"/>
<dbReference type="PANTHER" id="PTHR30536">
    <property type="entry name" value="ALTRONATE/GALACTARATE DEHYDRATASE"/>
    <property type="match status" value="1"/>
</dbReference>
<sequence>MKISAYKRPDGKYGIRNKILILPTVGCANETARLIAQQVNGAVSIVNRKGCGQIGSGVEIMRRTLIGLSANPNVYGTVIVGLGCETTQPYKLREEIEKVSNKPIEIITIQDEGGTLKAIEKGVKLARKMAEDMSRLQREEADISNIILATNCGGSDATSGLSANPALGYCSDVLIREGGTVILGETTELIGTEHILAARAKDEKVKNNILSIVKGLENEFIRLGIDVRGANPTPGNMKGGLSTLEEKALGGISKGGTSTINQVVRYGEPPKEKGLVIMDTPGYDIESVTGMVAGGAQICVFTTGRGTPIGNPIIPVIKITGNKQTYENMIDNMDLDISGVIRGEKSISECGEMIFQELVDVCNGKYTKAESYGFGELSIYGNMEVWCSCPLED</sequence>
<evidence type="ECO:0000259" key="3">
    <source>
        <dbReference type="Pfam" id="PF04295"/>
    </source>
</evidence>
<gene>
    <name evidence="5" type="ORF">EDD71_10135</name>
</gene>
<dbReference type="EMBL" id="SOAZ01000001">
    <property type="protein sequence ID" value="TDT63610.1"/>
    <property type="molecule type" value="Genomic_DNA"/>
</dbReference>
<evidence type="ECO:0000256" key="2">
    <source>
        <dbReference type="ARBA" id="ARBA00023239"/>
    </source>
</evidence>
<keyword evidence="6" id="KW-1185">Reference proteome</keyword>
<dbReference type="RefSeq" id="WP_133626737.1">
    <property type="nucleotide sequence ID" value="NZ_SOAZ01000001.1"/>
</dbReference>
<dbReference type="InterPro" id="IPR007392">
    <property type="entry name" value="GD_AH_second"/>
</dbReference>
<dbReference type="Pfam" id="PF20629">
    <property type="entry name" value="GD_AH_C"/>
    <property type="match status" value="1"/>
</dbReference>
<feature type="domain" description="D-galactarate/Altronate dehydratase second" evidence="3">
    <location>
        <begin position="5"/>
        <end position="133"/>
    </location>
</feature>
<comment type="caution">
    <text evidence="5">The sequence shown here is derived from an EMBL/GenBank/DDBJ whole genome shotgun (WGS) entry which is preliminary data.</text>
</comment>
<proteinExistence type="inferred from homology"/>
<dbReference type="PANTHER" id="PTHR30536:SF5">
    <property type="entry name" value="ALTRONATE DEHYDRATASE"/>
    <property type="match status" value="1"/>
</dbReference>
<evidence type="ECO:0000259" key="4">
    <source>
        <dbReference type="Pfam" id="PF20629"/>
    </source>
</evidence>
<reference evidence="5 6" key="1">
    <citation type="submission" date="2019-03" db="EMBL/GenBank/DDBJ databases">
        <title>Genomic Encyclopedia of Type Strains, Phase IV (KMG-IV): sequencing the most valuable type-strain genomes for metagenomic binning, comparative biology and taxonomic classification.</title>
        <authorList>
            <person name="Goeker M."/>
        </authorList>
    </citation>
    <scope>NUCLEOTIDE SEQUENCE [LARGE SCALE GENOMIC DNA]</scope>
    <source>
        <strain evidence="5 6">DSM 24455</strain>
    </source>
</reference>
<feature type="domain" description="D-galactarate/Altronate dehydratase C-terminal" evidence="4">
    <location>
        <begin position="143"/>
        <end position="382"/>
    </location>
</feature>
<dbReference type="GO" id="GO:0019698">
    <property type="term" value="P:D-galacturonate catabolic process"/>
    <property type="evidence" value="ECO:0007669"/>
    <property type="project" value="TreeGrafter"/>
</dbReference>
<evidence type="ECO:0000313" key="5">
    <source>
        <dbReference type="EMBL" id="TDT63610.1"/>
    </source>
</evidence>
<dbReference type="AlphaFoldDB" id="A0A4R7KX73"/>
<comment type="similarity">
    <text evidence="1">Belongs to the UxaA family.</text>
</comment>
<dbReference type="Proteomes" id="UP000295325">
    <property type="component" value="Unassembled WGS sequence"/>
</dbReference>
<dbReference type="InterPro" id="IPR052172">
    <property type="entry name" value="UxaA_altronate/galactarate_dh"/>
</dbReference>
<dbReference type="InterPro" id="IPR048332">
    <property type="entry name" value="GD_AH_C"/>
</dbReference>
<dbReference type="GO" id="GO:0016829">
    <property type="term" value="F:lyase activity"/>
    <property type="evidence" value="ECO:0007669"/>
    <property type="project" value="UniProtKB-KW"/>
</dbReference>
<name>A0A4R7KX73_9CLOT</name>
<accession>A0A4R7KX73</accession>
<evidence type="ECO:0000313" key="6">
    <source>
        <dbReference type="Proteomes" id="UP000295325"/>
    </source>
</evidence>
<organism evidence="5 6">
    <name type="scientific">Fonticella tunisiensis</name>
    <dbReference type="NCBI Taxonomy" id="1096341"/>
    <lineage>
        <taxon>Bacteria</taxon>
        <taxon>Bacillati</taxon>
        <taxon>Bacillota</taxon>
        <taxon>Clostridia</taxon>
        <taxon>Eubacteriales</taxon>
        <taxon>Clostridiaceae</taxon>
        <taxon>Fonticella</taxon>
    </lineage>
</organism>
<keyword evidence="2" id="KW-0456">Lyase</keyword>